<organism evidence="2 3">
    <name type="scientific">Fluoribacter dumoffii</name>
    <dbReference type="NCBI Taxonomy" id="463"/>
    <lineage>
        <taxon>Bacteria</taxon>
        <taxon>Pseudomonadati</taxon>
        <taxon>Pseudomonadota</taxon>
        <taxon>Gammaproteobacteria</taxon>
        <taxon>Legionellales</taxon>
        <taxon>Legionellaceae</taxon>
        <taxon>Fluoribacter</taxon>
    </lineage>
</organism>
<keyword evidence="1" id="KW-1133">Transmembrane helix</keyword>
<protein>
    <submittedName>
        <fullName evidence="2">Uncharacterized protein</fullName>
    </submittedName>
</protein>
<feature type="transmembrane region" description="Helical" evidence="1">
    <location>
        <begin position="112"/>
        <end position="134"/>
    </location>
</feature>
<feature type="transmembrane region" description="Helical" evidence="1">
    <location>
        <begin position="70"/>
        <end position="100"/>
    </location>
</feature>
<accession>A0A377GA97</accession>
<evidence type="ECO:0000313" key="3">
    <source>
        <dbReference type="Proteomes" id="UP000254554"/>
    </source>
</evidence>
<dbReference type="Proteomes" id="UP000254554">
    <property type="component" value="Unassembled WGS sequence"/>
</dbReference>
<gene>
    <name evidence="2" type="ORF">NCTC11370_01811</name>
</gene>
<dbReference type="STRING" id="1094715.GCA_000236165_00614"/>
<keyword evidence="3" id="KW-1185">Reference proteome</keyword>
<sequence>MLGLISFDEINFVLNNPDDPNHSLSGEYKRIKQVYKRRPSFFDPYQNGKQWIGGAIAPIVYPLEFASLGLIGIVAGVGSLIATLGCGLAGIGAVISGYASVQDKAFRNASQFLYYAGYSLVNAAAGLLLALLSIPCSLIVLGTRSLATVTADVLECMNNASMTTEVYPKIAI</sequence>
<dbReference type="OrthoDB" id="5638166at2"/>
<keyword evidence="1" id="KW-0812">Transmembrane</keyword>
<dbReference type="AlphaFoldDB" id="A0A377GA97"/>
<dbReference type="EMBL" id="UGGT01000001">
    <property type="protein sequence ID" value="STO21732.1"/>
    <property type="molecule type" value="Genomic_DNA"/>
</dbReference>
<proteinExistence type="predicted"/>
<evidence type="ECO:0000313" key="2">
    <source>
        <dbReference type="EMBL" id="STO21732.1"/>
    </source>
</evidence>
<name>A0A377GA97_9GAMM</name>
<reference evidence="2 3" key="1">
    <citation type="submission" date="2018-06" db="EMBL/GenBank/DDBJ databases">
        <authorList>
            <consortium name="Pathogen Informatics"/>
            <person name="Doyle S."/>
        </authorList>
    </citation>
    <scope>NUCLEOTIDE SEQUENCE [LARGE SCALE GENOMIC DNA]</scope>
    <source>
        <strain evidence="2 3">NCTC11370</strain>
    </source>
</reference>
<dbReference type="GeneID" id="93291631"/>
<dbReference type="RefSeq" id="WP_010654001.1">
    <property type="nucleotide sequence ID" value="NZ_JAPHOO010000001.1"/>
</dbReference>
<keyword evidence="1" id="KW-0472">Membrane</keyword>
<evidence type="ECO:0000256" key="1">
    <source>
        <dbReference type="SAM" id="Phobius"/>
    </source>
</evidence>